<accession>A0A0F9UFX4</accession>
<dbReference type="InterPro" id="IPR057447">
    <property type="entry name" value="Bbp19-like_phage"/>
</dbReference>
<name>A0A0F9UFX4_9ZZZZ</name>
<sequence length="110" mass="12852">MIPWPWRRAGKPDLDAFFAELQQAHPGKKNYTKMDRYRDFKRVFQDNDQGRRVLYEILLLCHVTRPSAELAQFNPYETMFLDGESSIGMKIITIMGAEPSVRPTSTKETR</sequence>
<comment type="caution">
    <text evidence="2">The sequence shown here is derived from an EMBL/GenBank/DDBJ whole genome shotgun (WGS) entry which is preliminary data.</text>
</comment>
<dbReference type="AlphaFoldDB" id="A0A0F9UFX4"/>
<organism evidence="2">
    <name type="scientific">marine sediment metagenome</name>
    <dbReference type="NCBI Taxonomy" id="412755"/>
    <lineage>
        <taxon>unclassified sequences</taxon>
        <taxon>metagenomes</taxon>
        <taxon>ecological metagenomes</taxon>
    </lineage>
</organism>
<evidence type="ECO:0000313" key="2">
    <source>
        <dbReference type="EMBL" id="KKN52498.1"/>
    </source>
</evidence>
<gene>
    <name evidence="2" type="ORF">LCGC14_0611870</name>
</gene>
<dbReference type="Pfam" id="PF25181">
    <property type="entry name" value="Phage_Bbp19"/>
    <property type="match status" value="1"/>
</dbReference>
<dbReference type="EMBL" id="LAZR01001016">
    <property type="protein sequence ID" value="KKN52498.1"/>
    <property type="molecule type" value="Genomic_DNA"/>
</dbReference>
<reference evidence="2" key="1">
    <citation type="journal article" date="2015" name="Nature">
        <title>Complex archaea that bridge the gap between prokaryotes and eukaryotes.</title>
        <authorList>
            <person name="Spang A."/>
            <person name="Saw J.H."/>
            <person name="Jorgensen S.L."/>
            <person name="Zaremba-Niedzwiedzka K."/>
            <person name="Martijn J."/>
            <person name="Lind A.E."/>
            <person name="van Eijk R."/>
            <person name="Schleper C."/>
            <person name="Guy L."/>
            <person name="Ettema T.J."/>
        </authorList>
    </citation>
    <scope>NUCLEOTIDE SEQUENCE</scope>
</reference>
<protein>
    <recommendedName>
        <fullName evidence="1">Bbp19-like phage domain-containing protein</fullName>
    </recommendedName>
</protein>
<evidence type="ECO:0000259" key="1">
    <source>
        <dbReference type="Pfam" id="PF25181"/>
    </source>
</evidence>
<proteinExistence type="predicted"/>
<feature type="domain" description="Bbp19-like phage" evidence="1">
    <location>
        <begin position="40"/>
        <end position="92"/>
    </location>
</feature>